<reference evidence="3 4" key="1">
    <citation type="submission" date="2019-07" db="EMBL/GenBank/DDBJ databases">
        <authorList>
            <person name="Huq M.A."/>
        </authorList>
    </citation>
    <scope>NUCLEOTIDE SEQUENCE [LARGE SCALE GENOMIC DNA]</scope>
    <source>
        <strain evidence="3 4">MAH-3</strain>
    </source>
</reference>
<name>A0A556MNN0_9FLAO</name>
<gene>
    <name evidence="3" type="ORF">FO442_13955</name>
</gene>
<protein>
    <submittedName>
        <fullName evidence="3">T9SS type A sorting domain-containing protein</fullName>
    </submittedName>
</protein>
<dbReference type="EMBL" id="VLPL01000007">
    <property type="protein sequence ID" value="TSJ41564.1"/>
    <property type="molecule type" value="Genomic_DNA"/>
</dbReference>
<dbReference type="Gene3D" id="2.60.40.1120">
    <property type="entry name" value="Carboxypeptidase-like, regulatory domain"/>
    <property type="match status" value="1"/>
</dbReference>
<dbReference type="Proteomes" id="UP000316008">
    <property type="component" value="Unassembled WGS sequence"/>
</dbReference>
<dbReference type="RefSeq" id="WP_144333825.1">
    <property type="nucleotide sequence ID" value="NZ_VLPL01000007.1"/>
</dbReference>
<accession>A0A556MNN0</accession>
<feature type="domain" description="Secretion system C-terminal sorting" evidence="2">
    <location>
        <begin position="477"/>
        <end position="538"/>
    </location>
</feature>
<dbReference type="AlphaFoldDB" id="A0A556MNN0"/>
<evidence type="ECO:0000259" key="2">
    <source>
        <dbReference type="Pfam" id="PF18962"/>
    </source>
</evidence>
<dbReference type="NCBIfam" id="NF038133">
    <property type="entry name" value="choice_anch_L"/>
    <property type="match status" value="1"/>
</dbReference>
<evidence type="ECO:0000313" key="4">
    <source>
        <dbReference type="Proteomes" id="UP000316008"/>
    </source>
</evidence>
<dbReference type="InterPro" id="IPR049804">
    <property type="entry name" value="Choice_anch_L"/>
</dbReference>
<dbReference type="SUPFAM" id="SSF49478">
    <property type="entry name" value="Cna protein B-type domain"/>
    <property type="match status" value="1"/>
</dbReference>
<comment type="caution">
    <text evidence="3">The sequence shown here is derived from an EMBL/GenBank/DDBJ whole genome shotgun (WGS) entry which is preliminary data.</text>
</comment>
<dbReference type="Pfam" id="PF18962">
    <property type="entry name" value="Por_Secre_tail"/>
    <property type="match status" value="1"/>
</dbReference>
<sequence length="547" mass="59279">MKQLKTTFVIALLLTYSNYSNSQLIYSGVSDLEVLITNIFGVQCQGITNVGLQGTQNQIARFENGSSLGVNSGLVLSTGYPNLSSAPSTSFASVNMNMPGDYDIIQYGNITGQGAYSYDAVSVQFDFTPIITDTIRFNYIFASEEYPEYSNTQYTDRFLFLVSENGGVPVNIANVPGTTVPVEINSINQFVNSQYYVDNSTGMNSTNFVFDAYTVPLEAKFFAQVGNTYHIKLVISDVSDGVYDSAIFLDEQEANNDISGSLTVNGQPAEGVLEVFNFVQDTLVATPVETVNVTNGSYVADSLPTGLYHVRFTPDPVLFPGAVPLYFATSSTWTGADAIGLPCFLNSANINADTLDVLSASGSVSGTIVVDTSYLKSLNVPFEGALMLLKNAQTHETRGFAYTASDGTYTINHVEAGSYYLLVDVPYIPHTDTLFFDVPAGGILMDADYAILTEGITINGTPYLGLEEYKEMQWSIAPNPADKIVEITSDKEVKLIQILTIDGAVVTEIYPSGGGFKTSFDISNLKQGVYLVRMDQSAPKRLVVTKQ</sequence>
<keyword evidence="1" id="KW-0732">Signal</keyword>
<dbReference type="InterPro" id="IPR026444">
    <property type="entry name" value="Secre_tail"/>
</dbReference>
<keyword evidence="4" id="KW-1185">Reference proteome</keyword>
<evidence type="ECO:0000256" key="1">
    <source>
        <dbReference type="ARBA" id="ARBA00022729"/>
    </source>
</evidence>
<dbReference type="NCBIfam" id="TIGR04183">
    <property type="entry name" value="Por_Secre_tail"/>
    <property type="match status" value="1"/>
</dbReference>
<dbReference type="OrthoDB" id="9765926at2"/>
<proteinExistence type="predicted"/>
<evidence type="ECO:0000313" key="3">
    <source>
        <dbReference type="EMBL" id="TSJ41564.1"/>
    </source>
</evidence>
<organism evidence="3 4">
    <name type="scientific">Fluviicola chungangensis</name>
    <dbReference type="NCBI Taxonomy" id="2597671"/>
    <lineage>
        <taxon>Bacteria</taxon>
        <taxon>Pseudomonadati</taxon>
        <taxon>Bacteroidota</taxon>
        <taxon>Flavobacteriia</taxon>
        <taxon>Flavobacteriales</taxon>
        <taxon>Crocinitomicaceae</taxon>
        <taxon>Fluviicola</taxon>
    </lineage>
</organism>